<organism evidence="1 2">
    <name type="scientific">Herbaspirillum seropedicae (strain SmR1)</name>
    <dbReference type="NCBI Taxonomy" id="757424"/>
    <lineage>
        <taxon>Bacteria</taxon>
        <taxon>Pseudomonadati</taxon>
        <taxon>Pseudomonadota</taxon>
        <taxon>Betaproteobacteria</taxon>
        <taxon>Burkholderiales</taxon>
        <taxon>Oxalobacteraceae</taxon>
        <taxon>Herbaspirillum</taxon>
    </lineage>
</organism>
<name>D8IR71_HERSS</name>
<accession>D8IR71</accession>
<gene>
    <name evidence="1" type="ordered locus">Hsero_3719</name>
</gene>
<sequence length="252" mass="27737">MSASRTWLLAAATLLLTTACSTPEERMAKLQIKQQRLEIKAQQAAQRNEVISKAQGAAVIDQRAPFENVLKALANCDASFAATLGQFPEALSPAFVVTRKGKIASIDVPDRRTPGRDRVAAAGSALAYGQTLSAYYDESVEINGQPQKISWGFYSPSTPEQLARILGAAIPNFKRTSRELNGNYVRMEIFDRGGWHRTTRFDYYRGQANVLGERTLVIEPSRDPAFPGSRIGCSVRGSQVAQFQDELRPEVD</sequence>
<dbReference type="RefSeq" id="WP_013235659.1">
    <property type="nucleotide sequence ID" value="NC_014323.1"/>
</dbReference>
<keyword evidence="2" id="KW-1185">Reference proteome</keyword>
<dbReference type="STRING" id="757424.Hsero_3719"/>
<dbReference type="Proteomes" id="UP000000329">
    <property type="component" value="Chromosome"/>
</dbReference>
<dbReference type="PROSITE" id="PS51257">
    <property type="entry name" value="PROKAR_LIPOPROTEIN"/>
    <property type="match status" value="1"/>
</dbReference>
<evidence type="ECO:0000313" key="1">
    <source>
        <dbReference type="EMBL" id="ADJ65197.1"/>
    </source>
</evidence>
<dbReference type="KEGG" id="hse:Hsero_3719"/>
<dbReference type="OrthoDB" id="7064603at2"/>
<dbReference type="AlphaFoldDB" id="D8IR71"/>
<protein>
    <recommendedName>
        <fullName evidence="3">Lipoprotein</fullName>
    </recommendedName>
</protein>
<evidence type="ECO:0000313" key="2">
    <source>
        <dbReference type="Proteomes" id="UP000000329"/>
    </source>
</evidence>
<dbReference type="EMBL" id="CP002039">
    <property type="protein sequence ID" value="ADJ65197.1"/>
    <property type="molecule type" value="Genomic_DNA"/>
</dbReference>
<reference evidence="1 2" key="1">
    <citation type="submission" date="2010-04" db="EMBL/GenBank/DDBJ databases">
        <title>The genome of Herbaspirillum seropedicae SmR1, an endophytic, nitrogen-fixing, plant-growth promoting beta-Proteobacteria.</title>
        <authorList>
            <person name="Pedrosa F.O."/>
            <person name="Monteiro R.A."/>
            <person name="Wassem R."/>
            <person name="Cruz L.M."/>
            <person name="Ayub R.A."/>
            <person name="Colauto N.B."/>
            <person name="Fernandez M.A."/>
            <person name="Fungaro M.H.P."/>
            <person name="Grisard E.C."/>
            <person name="Hungria M."/>
            <person name="Madeira H.M.F."/>
            <person name="Nodari R.O."/>
            <person name="Osaku C.A."/>
            <person name="Petzl-Erler M.L."/>
            <person name="Terenzi H."/>
            <person name="Vieira L.G.E."/>
            <person name="Almeida M.I.M."/>
            <person name="Alves L.R."/>
            <person name="Arantes O.M.N."/>
            <person name="Balsanelli E."/>
            <person name="Barcellos F.G."/>
            <person name="Baura V.A."/>
            <person name="Binde D.R."/>
            <person name="Campo R.J."/>
            <person name="Chubatsu L.S."/>
            <person name="Chueire L.M.O."/>
            <person name="Ciferri R.R."/>
            <person name="Correa L.C."/>
            <person name="da Conceicao Silva J.L."/>
            <person name="Dabul A.N.G."/>
            <person name="Dambros B.P."/>
            <person name="Faoro H."/>
            <person name="Favetti A."/>
            <person name="Friedermann G."/>
            <person name="Furlaneto M.C."/>
            <person name="Gasques L.S."/>
            <person name="Gimenes C.C.T."/>
            <person name="Gioppo N.M.R."/>
            <person name="Glienke-Blanco C."/>
            <person name="Godoy L.P."/>
            <person name="Guerra M.P."/>
            <person name="Karp S."/>
            <person name="Kava-Cordeiro V."/>
            <person name="Margarido V.P."/>
            <person name="Mathioni S.M."/>
            <person name="Menck-Soares M.A."/>
            <person name="Murace N.K."/>
            <person name="Nicolas M.F."/>
            <person name="Oliveira C.E.C."/>
            <person name="Pagnan N.A.B."/>
            <person name="Pamphile J.A."/>
            <person name="Patussi E.V."/>
            <person name="Pereira L.F.P."/>
            <person name="Pereira-Ferrari L."/>
            <person name="Pinto F.G.S."/>
            <person name="Precoma C."/>
            <person name="Prioli A.J."/>
            <person name="Prioli S.M.A.P."/>
            <person name="Raittz R.T."/>
            <person name="Ramos H.J.O."/>
            <person name="Ribeiro E.M.S.F."/>
            <person name="Rigo L.U."/>
            <person name="Rocha C.L.M.S.C."/>
            <person name="Rocha S.N."/>
            <person name="Santos K."/>
            <person name="Satori D."/>
            <person name="Silva A.G."/>
            <person name="Simao R.C.G."/>
            <person name="Soares M.A.M."/>
            <person name="Souza E.M."/>
            <person name="Steffens M.B.R."/>
            <person name="Steindel M."/>
            <person name="Tadra-Sfeir M.Z."/>
            <person name="Takahashi E.K."/>
            <person name="Torres R.A."/>
            <person name="Valle J.S."/>
            <person name="Vernal J.I."/>
            <person name="Vilas-Boas L.A."/>
            <person name="Watanabe M.A.E."/>
            <person name="Weiss V.A."/>
            <person name="Yates M.A."/>
            <person name="Souza E.M."/>
        </authorList>
    </citation>
    <scope>NUCLEOTIDE SEQUENCE [LARGE SCALE GENOMIC DNA]</scope>
    <source>
        <strain evidence="1 2">SmR1</strain>
    </source>
</reference>
<evidence type="ECO:0008006" key="3">
    <source>
        <dbReference type="Google" id="ProtNLM"/>
    </source>
</evidence>
<proteinExistence type="predicted"/>
<dbReference type="HOGENOM" id="CLU_1101694_0_0_4"/>
<dbReference type="GeneID" id="29390874"/>